<reference evidence="4 5" key="1">
    <citation type="submission" date="2023-04" db="EMBL/GenBank/DDBJ databases">
        <title>Genome of Basidiobolus ranarum AG-B5.</title>
        <authorList>
            <person name="Stajich J.E."/>
            <person name="Carter-House D."/>
            <person name="Gryganskyi A."/>
        </authorList>
    </citation>
    <scope>NUCLEOTIDE SEQUENCE [LARGE SCALE GENOMIC DNA]</scope>
    <source>
        <strain evidence="4 5">AG-B5</strain>
    </source>
</reference>
<dbReference type="Pfam" id="PF10355">
    <property type="entry name" value="Ytp1"/>
    <property type="match status" value="1"/>
</dbReference>
<evidence type="ECO:0008006" key="6">
    <source>
        <dbReference type="Google" id="ProtNLM"/>
    </source>
</evidence>
<dbReference type="EMBL" id="JASJQH010007297">
    <property type="protein sequence ID" value="KAK9711163.1"/>
    <property type="molecule type" value="Genomic_DNA"/>
</dbReference>
<keyword evidence="1" id="KW-0472">Membrane</keyword>
<accession>A0ABR2VZB4</accession>
<feature type="transmembrane region" description="Helical" evidence="1">
    <location>
        <begin position="21"/>
        <end position="48"/>
    </location>
</feature>
<proteinExistence type="predicted"/>
<organism evidence="4 5">
    <name type="scientific">Basidiobolus ranarum</name>
    <dbReference type="NCBI Taxonomy" id="34480"/>
    <lineage>
        <taxon>Eukaryota</taxon>
        <taxon>Fungi</taxon>
        <taxon>Fungi incertae sedis</taxon>
        <taxon>Zoopagomycota</taxon>
        <taxon>Entomophthoromycotina</taxon>
        <taxon>Basidiobolomycetes</taxon>
        <taxon>Basidiobolales</taxon>
        <taxon>Basidiobolaceae</taxon>
        <taxon>Basidiobolus</taxon>
    </lineage>
</organism>
<feature type="transmembrane region" description="Helical" evidence="1">
    <location>
        <begin position="119"/>
        <end position="137"/>
    </location>
</feature>
<keyword evidence="1" id="KW-0812">Transmembrane</keyword>
<feature type="domain" description="Protein YTP1-like C-terminal" evidence="3">
    <location>
        <begin position="166"/>
        <end position="208"/>
    </location>
</feature>
<sequence>MKFIRMEHEDSDNRLSRASLNLPNFNAVLAAHISCMIVSHGFVTPIWFVPSSQVLNQPFLTHSFALICLVFGLIRSRWHVSTQVFGTILACIGFFLGVIHEVATDHHQEHSHRNPQSSFAWVMFFALVLQGSCGRYLKCHKQPISDLRKSVKKIHKYLGTSTSISAYIQMELGAIVYYDMCKEDHLGQCLAHFIMGSSFVAYGIVLLIVARAGNKYM</sequence>
<feature type="transmembrane region" description="Helical" evidence="1">
    <location>
        <begin position="54"/>
        <end position="73"/>
    </location>
</feature>
<keyword evidence="5" id="KW-1185">Reference proteome</keyword>
<gene>
    <name evidence="4" type="ORF">K7432_007985</name>
</gene>
<dbReference type="InterPro" id="IPR018827">
    <property type="entry name" value="YTP1_C"/>
</dbReference>
<evidence type="ECO:0000259" key="3">
    <source>
        <dbReference type="Pfam" id="PF10355"/>
    </source>
</evidence>
<dbReference type="Pfam" id="PF10348">
    <property type="entry name" value="DUF2427"/>
    <property type="match status" value="1"/>
</dbReference>
<name>A0ABR2VZB4_9FUNG</name>
<evidence type="ECO:0000313" key="4">
    <source>
        <dbReference type="EMBL" id="KAK9711163.1"/>
    </source>
</evidence>
<feature type="transmembrane region" description="Helical" evidence="1">
    <location>
        <begin position="157"/>
        <end position="178"/>
    </location>
</feature>
<feature type="transmembrane region" description="Helical" evidence="1">
    <location>
        <begin position="190"/>
        <end position="210"/>
    </location>
</feature>
<evidence type="ECO:0000259" key="2">
    <source>
        <dbReference type="Pfam" id="PF10348"/>
    </source>
</evidence>
<keyword evidence="1" id="KW-1133">Transmembrane helix</keyword>
<protein>
    <recommendedName>
        <fullName evidence="6">Cytochrome b561 domain-containing protein</fullName>
    </recommendedName>
</protein>
<feature type="transmembrane region" description="Helical" evidence="1">
    <location>
        <begin position="80"/>
        <end position="99"/>
    </location>
</feature>
<dbReference type="Proteomes" id="UP001479436">
    <property type="component" value="Unassembled WGS sequence"/>
</dbReference>
<dbReference type="PANTHER" id="PTHR31685">
    <property type="entry name" value="INTEGRAL MEMBRANE PROTEIN (AFU_ORTHOLOGUE AFUA_6G12730)-RELATED"/>
    <property type="match status" value="1"/>
</dbReference>
<feature type="domain" description="DUF2427" evidence="2">
    <location>
        <begin position="67"/>
        <end position="140"/>
    </location>
</feature>
<evidence type="ECO:0000256" key="1">
    <source>
        <dbReference type="SAM" id="Phobius"/>
    </source>
</evidence>
<comment type="caution">
    <text evidence="4">The sequence shown here is derived from an EMBL/GenBank/DDBJ whole genome shotgun (WGS) entry which is preliminary data.</text>
</comment>
<dbReference type="CDD" id="cd08760">
    <property type="entry name" value="Cyt_b561_FRRS1_like"/>
    <property type="match status" value="1"/>
</dbReference>
<dbReference type="PANTHER" id="PTHR31685:SF2">
    <property type="entry name" value="PROTEIN YTP1"/>
    <property type="match status" value="1"/>
</dbReference>
<dbReference type="InterPro" id="IPR018825">
    <property type="entry name" value="DUF2427"/>
</dbReference>
<dbReference type="Gene3D" id="1.20.120.1770">
    <property type="match status" value="1"/>
</dbReference>
<evidence type="ECO:0000313" key="5">
    <source>
        <dbReference type="Proteomes" id="UP001479436"/>
    </source>
</evidence>